<sequence>MDGKPWSQDTPCTSMGSPKPEPTPTAEPSSSSEKSEPAPPQPESSDESSSESDLELNLDFVTGPESEELPSLPDTDKEVSEEDCDKAMETGREANMAMSDGDLDKALDLFTQAIELNPSLAVSYAKRAKLLGNIDQAYKDLGRGQGIDYDDDTDELQKSLKADVSTQFDILYIL</sequence>
<dbReference type="Gene3D" id="1.25.40.10">
    <property type="entry name" value="Tetratricopeptide repeat domain"/>
    <property type="match status" value="1"/>
</dbReference>
<dbReference type="Proteomes" id="UP000593567">
    <property type="component" value="Unassembled WGS sequence"/>
</dbReference>
<dbReference type="PANTHER" id="PTHR45883:SF2">
    <property type="entry name" value="HSC70-INTERACTING PROTEIN"/>
    <property type="match status" value="1"/>
</dbReference>
<feature type="compositionally biased region" description="Polar residues" evidence="4">
    <location>
        <begin position="7"/>
        <end position="16"/>
    </location>
</feature>
<proteinExistence type="predicted"/>
<keyword evidence="2 3" id="KW-0802">TPR repeat</keyword>
<evidence type="ECO:0000256" key="4">
    <source>
        <dbReference type="SAM" id="MobiDB-lite"/>
    </source>
</evidence>
<gene>
    <name evidence="5" type="ORF">EB796_003184</name>
</gene>
<dbReference type="GO" id="GO:0030544">
    <property type="term" value="F:Hsp70 protein binding"/>
    <property type="evidence" value="ECO:0007669"/>
    <property type="project" value="TreeGrafter"/>
</dbReference>
<dbReference type="OrthoDB" id="533763at2759"/>
<evidence type="ECO:0000256" key="1">
    <source>
        <dbReference type="ARBA" id="ARBA00022737"/>
    </source>
</evidence>
<organism evidence="5 6">
    <name type="scientific">Bugula neritina</name>
    <name type="common">Brown bryozoan</name>
    <name type="synonym">Sertularia neritina</name>
    <dbReference type="NCBI Taxonomy" id="10212"/>
    <lineage>
        <taxon>Eukaryota</taxon>
        <taxon>Metazoa</taxon>
        <taxon>Spiralia</taxon>
        <taxon>Lophotrochozoa</taxon>
        <taxon>Bryozoa</taxon>
        <taxon>Gymnolaemata</taxon>
        <taxon>Cheilostomatida</taxon>
        <taxon>Flustrina</taxon>
        <taxon>Buguloidea</taxon>
        <taxon>Bugulidae</taxon>
        <taxon>Bugula</taxon>
    </lineage>
</organism>
<keyword evidence="6" id="KW-1185">Reference proteome</keyword>
<dbReference type="PROSITE" id="PS50005">
    <property type="entry name" value="TPR"/>
    <property type="match status" value="1"/>
</dbReference>
<evidence type="ECO:0000313" key="6">
    <source>
        <dbReference type="Proteomes" id="UP000593567"/>
    </source>
</evidence>
<comment type="caution">
    <text evidence="5">The sequence shown here is derived from an EMBL/GenBank/DDBJ whole genome shotgun (WGS) entry which is preliminary data.</text>
</comment>
<keyword evidence="1" id="KW-0677">Repeat</keyword>
<feature type="repeat" description="TPR" evidence="3">
    <location>
        <begin position="87"/>
        <end position="120"/>
    </location>
</feature>
<dbReference type="SUPFAM" id="SSF48452">
    <property type="entry name" value="TPR-like"/>
    <property type="match status" value="1"/>
</dbReference>
<name>A0A7J7KLK0_BUGNE</name>
<evidence type="ECO:0000256" key="3">
    <source>
        <dbReference type="PROSITE-ProRule" id="PRU00339"/>
    </source>
</evidence>
<evidence type="ECO:0000313" key="5">
    <source>
        <dbReference type="EMBL" id="KAF6038506.1"/>
    </source>
</evidence>
<feature type="region of interest" description="Disordered" evidence="4">
    <location>
        <begin position="1"/>
        <end position="86"/>
    </location>
</feature>
<accession>A0A7J7KLK0</accession>
<dbReference type="InterPro" id="IPR011990">
    <property type="entry name" value="TPR-like_helical_dom_sf"/>
</dbReference>
<feature type="compositionally biased region" description="Acidic residues" evidence="4">
    <location>
        <begin position="44"/>
        <end position="56"/>
    </location>
</feature>
<dbReference type="InterPro" id="IPR019734">
    <property type="entry name" value="TPR_rpt"/>
</dbReference>
<evidence type="ECO:0000256" key="2">
    <source>
        <dbReference type="ARBA" id="ARBA00022803"/>
    </source>
</evidence>
<reference evidence="5" key="1">
    <citation type="submission" date="2020-06" db="EMBL/GenBank/DDBJ databases">
        <title>Draft genome of Bugula neritina, a colonial animal packing powerful symbionts and potential medicines.</title>
        <authorList>
            <person name="Rayko M."/>
        </authorList>
    </citation>
    <scope>NUCLEOTIDE SEQUENCE [LARGE SCALE GENOMIC DNA]</scope>
    <source>
        <strain evidence="5">Kwan_BN1</strain>
    </source>
</reference>
<dbReference type="PANTHER" id="PTHR45883">
    <property type="entry name" value="HSC70-INTERACTING PROTEIN"/>
    <property type="match status" value="1"/>
</dbReference>
<dbReference type="EMBL" id="VXIV02000405">
    <property type="protein sequence ID" value="KAF6038506.1"/>
    <property type="molecule type" value="Genomic_DNA"/>
</dbReference>
<protein>
    <submittedName>
        <fullName evidence="5">ST13</fullName>
    </submittedName>
</protein>
<dbReference type="AlphaFoldDB" id="A0A7J7KLK0"/>